<evidence type="ECO:0000256" key="11">
    <source>
        <dbReference type="ARBA" id="ARBA00048552"/>
    </source>
</evidence>
<dbReference type="GO" id="GO:0008270">
    <property type="term" value="F:zinc ion binding"/>
    <property type="evidence" value="ECO:0007669"/>
    <property type="project" value="UniProtKB-UniRule"/>
</dbReference>
<evidence type="ECO:0000256" key="4">
    <source>
        <dbReference type="ARBA" id="ARBA00022679"/>
    </source>
</evidence>
<dbReference type="Gene3D" id="6.10.250.2940">
    <property type="match status" value="1"/>
</dbReference>
<feature type="region of interest" description="Disordered" evidence="16">
    <location>
        <begin position="940"/>
        <end position="975"/>
    </location>
</feature>
<feature type="binding site" evidence="13">
    <location>
        <position position="74"/>
    </location>
    <ligand>
        <name>Zn(2+)</name>
        <dbReference type="ChEBI" id="CHEBI:29105"/>
        <label>1</label>
    </ligand>
</feature>
<evidence type="ECO:0000256" key="15">
    <source>
        <dbReference type="SAM" id="Coils"/>
    </source>
</evidence>
<dbReference type="Gene3D" id="4.10.860.120">
    <property type="entry name" value="RNA polymerase II, clamp domain"/>
    <property type="match status" value="2"/>
</dbReference>
<feature type="binding site" evidence="13">
    <location>
        <position position="104"/>
    </location>
    <ligand>
        <name>Zn(2+)</name>
        <dbReference type="ChEBI" id="CHEBI:29105"/>
        <label>2</label>
    </ligand>
</feature>
<dbReference type="SUPFAM" id="SSF64484">
    <property type="entry name" value="beta and beta-prime subunits of DNA dependent RNA-polymerase"/>
    <property type="match status" value="1"/>
</dbReference>
<dbReference type="Pfam" id="PF04997">
    <property type="entry name" value="RNA_pol_Rpb1_1"/>
    <property type="match status" value="1"/>
</dbReference>
<dbReference type="Pfam" id="PF04998">
    <property type="entry name" value="RNA_pol_Rpb1_5"/>
    <property type="match status" value="1"/>
</dbReference>
<dbReference type="GO" id="GO:0005737">
    <property type="term" value="C:cytoplasm"/>
    <property type="evidence" value="ECO:0007669"/>
    <property type="project" value="UniProtKB-SubCell"/>
</dbReference>
<dbReference type="InterPro" id="IPR006592">
    <property type="entry name" value="RNA_pol_N"/>
</dbReference>
<dbReference type="Pfam" id="PF05000">
    <property type="entry name" value="RNA_pol_Rpb1_4"/>
    <property type="match status" value="1"/>
</dbReference>
<evidence type="ECO:0000256" key="10">
    <source>
        <dbReference type="ARBA" id="ARBA00023163"/>
    </source>
</evidence>
<dbReference type="Pfam" id="PF00623">
    <property type="entry name" value="RNA_pol_Rpb1_2"/>
    <property type="match status" value="1"/>
</dbReference>
<dbReference type="Gene3D" id="3.30.1490.180">
    <property type="entry name" value="RNA polymerase ii"/>
    <property type="match status" value="1"/>
</dbReference>
<evidence type="ECO:0000256" key="7">
    <source>
        <dbReference type="ARBA" id="ARBA00022833"/>
    </source>
</evidence>
<dbReference type="NCBIfam" id="NF006336">
    <property type="entry name" value="PRK08566.1"/>
    <property type="match status" value="1"/>
</dbReference>
<keyword evidence="15" id="KW-0175">Coiled coil</keyword>
<keyword evidence="2 13" id="KW-0240">DNA-directed RNA polymerase</keyword>
<feature type="coiled-coil region" evidence="15">
    <location>
        <begin position="714"/>
        <end position="741"/>
    </location>
</feature>
<feature type="binding site" evidence="13">
    <location>
        <position position="61"/>
    </location>
    <ligand>
        <name>Zn(2+)</name>
        <dbReference type="ChEBI" id="CHEBI:29105"/>
        <label>1</label>
    </ligand>
</feature>
<dbReference type="GO" id="GO:0000287">
    <property type="term" value="F:magnesium ion binding"/>
    <property type="evidence" value="ECO:0007669"/>
    <property type="project" value="UniProtKB-UniRule"/>
</dbReference>
<feature type="binding site" evidence="13">
    <location>
        <position position="71"/>
    </location>
    <ligand>
        <name>Zn(2+)</name>
        <dbReference type="ChEBI" id="CHEBI:29105"/>
        <label>1</label>
    </ligand>
</feature>
<feature type="domain" description="RNA polymerase N-terminal" evidence="17">
    <location>
        <begin position="276"/>
        <end position="580"/>
    </location>
</feature>
<dbReference type="Proteomes" id="UP000291097">
    <property type="component" value="Unassembled WGS sequence"/>
</dbReference>
<gene>
    <name evidence="13" type="primary">rpo1N</name>
    <name evidence="13" type="synonym">rpoA1</name>
    <name evidence="18" type="ORF">BDK88_1111</name>
</gene>
<comment type="function">
    <text evidence="12 13">DNA-dependent RNA polymerase (RNAP) catalyzes the transcription of DNA into RNA using the four ribonucleoside triphosphates as substrates. Forms the clamp head domain.</text>
</comment>
<evidence type="ECO:0000256" key="5">
    <source>
        <dbReference type="ARBA" id="ARBA00022695"/>
    </source>
</evidence>
<dbReference type="InterPro" id="IPR007081">
    <property type="entry name" value="RNA_pol_Rpb1_5"/>
</dbReference>
<dbReference type="RefSeq" id="WP_130499500.1">
    <property type="nucleotide sequence ID" value="NZ_SHMP01000003.1"/>
</dbReference>
<dbReference type="InterPro" id="IPR044893">
    <property type="entry name" value="RNA_pol_Rpb1_clamp_domain"/>
</dbReference>
<comment type="subcellular location">
    <subcellularLocation>
        <location evidence="13">Cytoplasm</location>
    </subcellularLocation>
</comment>
<dbReference type="InterPro" id="IPR007080">
    <property type="entry name" value="RNA_pol_Rpb1_1"/>
</dbReference>
<comment type="caution">
    <text evidence="18">The sequence shown here is derived from an EMBL/GenBank/DDBJ whole genome shotgun (WGS) entry which is preliminary data.</text>
</comment>
<comment type="function">
    <text evidence="14">DNA-dependent RNA polymerase catalyzes the transcription of DNA into RNA using the four ribonucleoside triphosphates as substrates.</text>
</comment>
<feature type="binding site" evidence="13">
    <location>
        <position position="148"/>
    </location>
    <ligand>
        <name>Zn(2+)</name>
        <dbReference type="ChEBI" id="CHEBI:29105"/>
        <label>2</label>
    </ligand>
</feature>
<dbReference type="Gene3D" id="2.40.40.20">
    <property type="match status" value="1"/>
</dbReference>
<dbReference type="PANTHER" id="PTHR19376">
    <property type="entry name" value="DNA-DIRECTED RNA POLYMERASE"/>
    <property type="match status" value="1"/>
</dbReference>
<keyword evidence="3 13" id="KW-0963">Cytoplasm</keyword>
<organism evidence="18 19">
    <name type="scientific">Natrinema hispanicum</name>
    <dbReference type="NCBI Taxonomy" id="392421"/>
    <lineage>
        <taxon>Archaea</taxon>
        <taxon>Methanobacteriati</taxon>
        <taxon>Methanobacteriota</taxon>
        <taxon>Stenosarchaea group</taxon>
        <taxon>Halobacteria</taxon>
        <taxon>Halobacteriales</taxon>
        <taxon>Natrialbaceae</taxon>
        <taxon>Natrinema</taxon>
    </lineage>
</organism>
<keyword evidence="8 13" id="KW-0460">Magnesium</keyword>
<dbReference type="AlphaFoldDB" id="A0A482YD79"/>
<feature type="binding site" evidence="13">
    <location>
        <position position="528"/>
    </location>
    <ligand>
        <name>Mg(2+)</name>
        <dbReference type="ChEBI" id="CHEBI:18420"/>
    </ligand>
</feature>
<evidence type="ECO:0000256" key="9">
    <source>
        <dbReference type="ARBA" id="ARBA00023125"/>
    </source>
</evidence>
<name>A0A482YD79_9EURY</name>
<evidence type="ECO:0000256" key="6">
    <source>
        <dbReference type="ARBA" id="ARBA00022723"/>
    </source>
</evidence>
<evidence type="ECO:0000256" key="13">
    <source>
        <dbReference type="HAMAP-Rule" id="MF_00863"/>
    </source>
</evidence>
<comment type="cofactor">
    <cofactor evidence="13">
        <name>Mg(2+)</name>
        <dbReference type="ChEBI" id="CHEBI:18420"/>
    </cofactor>
</comment>
<evidence type="ECO:0000256" key="8">
    <source>
        <dbReference type="ARBA" id="ARBA00022842"/>
    </source>
</evidence>
<proteinExistence type="inferred from homology"/>
<evidence type="ECO:0000256" key="2">
    <source>
        <dbReference type="ARBA" id="ARBA00022478"/>
    </source>
</evidence>
<dbReference type="CDD" id="cd02582">
    <property type="entry name" value="RNAP_archeal_A"/>
    <property type="match status" value="1"/>
</dbReference>
<comment type="subunit">
    <text evidence="13">Part of the RNA polymerase complex.</text>
</comment>
<feature type="binding site" evidence="13">
    <location>
        <position position="151"/>
    </location>
    <ligand>
        <name>Zn(2+)</name>
        <dbReference type="ChEBI" id="CHEBI:29105"/>
        <label>2</label>
    </ligand>
</feature>
<dbReference type="EMBL" id="SHMP01000003">
    <property type="protein sequence ID" value="RZV12217.1"/>
    <property type="molecule type" value="Genomic_DNA"/>
</dbReference>
<dbReference type="InterPro" id="IPR007083">
    <property type="entry name" value="RNA_pol_Rpb1_4"/>
</dbReference>
<dbReference type="InterPro" id="IPR001387">
    <property type="entry name" value="Cro/C1-type_HTH"/>
</dbReference>
<dbReference type="Gene3D" id="1.10.132.30">
    <property type="match status" value="1"/>
</dbReference>
<evidence type="ECO:0000256" key="14">
    <source>
        <dbReference type="RuleBase" id="RU004279"/>
    </source>
</evidence>
<keyword evidence="6 13" id="KW-0479">Metal-binding</keyword>
<evidence type="ECO:0000256" key="3">
    <source>
        <dbReference type="ARBA" id="ARBA00022490"/>
    </source>
</evidence>
<evidence type="ECO:0000313" key="18">
    <source>
        <dbReference type="EMBL" id="RZV12217.1"/>
    </source>
</evidence>
<dbReference type="InterPro" id="IPR038120">
    <property type="entry name" value="Rpb1_funnel_sf"/>
</dbReference>
<feature type="binding site" evidence="13">
    <location>
        <position position="101"/>
    </location>
    <ligand>
        <name>Zn(2+)</name>
        <dbReference type="ChEBI" id="CHEBI:29105"/>
        <label>2</label>
    </ligand>
</feature>
<dbReference type="GO" id="GO:0003677">
    <property type="term" value="F:DNA binding"/>
    <property type="evidence" value="ECO:0007669"/>
    <property type="project" value="UniProtKB-UniRule"/>
</dbReference>
<keyword evidence="5 13" id="KW-0548">Nucleotidyltransferase</keyword>
<keyword evidence="4 13" id="KW-0808">Transferase</keyword>
<dbReference type="GO" id="GO:0003899">
    <property type="term" value="F:DNA-directed RNA polymerase activity"/>
    <property type="evidence" value="ECO:0007669"/>
    <property type="project" value="UniProtKB-UniRule"/>
</dbReference>
<dbReference type="InterPro" id="IPR042102">
    <property type="entry name" value="RNA_pol_Rpb1_3_sf"/>
</dbReference>
<dbReference type="GO" id="GO:0000428">
    <property type="term" value="C:DNA-directed RNA polymerase complex"/>
    <property type="evidence" value="ECO:0007669"/>
    <property type="project" value="UniProtKB-KW"/>
</dbReference>
<evidence type="ECO:0000259" key="17">
    <source>
        <dbReference type="SMART" id="SM00663"/>
    </source>
</evidence>
<sequence>MQDTTPKDIGQLSFGLMEPEEYREMSATKIITADTYDDDGFPIDMGLMDPRLGVIDPGLECKTCGKHSGSCNGHFGHIELAAPVIHVGFTKLIRRLLRGTCRECSRLLLTEDERDEFRDQLEESRKLSRDLNDVTKAAIRQARKKDRCPFCGEIQYDIDHEKPTTYYEVQQVLTSEYSQRIAGAMQGDEEADVERTTPDELAEKTEIDLTRVNEILSGSFRPRESQRKAIEKALDIDLTEEDTNKLMPSDIRDWFEAIPDEDIEVLGINPERSRPEWMILTVLPVPPVTARPSITLDNGQRSEDDLTHKLVDIIRINQRFMENREAGAPQLIIEDLWELLQYHVTTFMDNEISGTPPARHRSGRPLKTLSQRLKGKEGRFRGSLSGKRVNFSARTVISPDPTLSLNEVGVPDRVAKEMTQTMNVTERNLEDARRFVSNGPEAHPGANYVRRPDGRRLKVTEKNCEQLAEKVKAGWEVNRHMIDGDIVIFNRQPSLHRMSIMAHEVVVMPYKTFRLNTVVCPPYNADFDGDEMNMHALQNEEARAEARVLMRVQEQMLSPRFGENIIGAIQDHISGMYLLTHDNPRFNETQALDLLRATRIDELPEPSGVDDDGKPFWTGYDVFSELLPDDLNLEFTGTVGDEVVIEDGQLLQGTIAEDEVGEFGGEIVDTITKIYGNTRARIFVNEVSTLAMRAIMHFGFSIGIDDETIPEEAQERIDETLEDANDRVEELIEAYERNELESLPGRTIDETLEMKIMQTLSRARDNAGNIADDHFEDDNPAVVMANSGARGSMLNLTQMAGAVGQQAVRGERINRGYEDRTLSHYEPNDLSAEAHGFVENSYTSGLTPREFFFHAMGGREGLVDTAVRTSKSGYLQRRLINALSELETQYDGTVRDTSDTIVQFEFGEDGTSPVKVSSGEENNIDVDQIASRVLDSEFESEADKQEFLGSRPRPTNLSEHADDRLAEGTEVTSDD</sequence>
<dbReference type="OrthoDB" id="371812at2157"/>
<dbReference type="Gene3D" id="6.20.50.80">
    <property type="match status" value="1"/>
</dbReference>
<dbReference type="Gene3D" id="1.10.274.100">
    <property type="entry name" value="RNA polymerase Rpb1, domain 3"/>
    <property type="match status" value="1"/>
</dbReference>
<dbReference type="SMART" id="SM00663">
    <property type="entry name" value="RPOLA_N"/>
    <property type="match status" value="1"/>
</dbReference>
<evidence type="ECO:0000256" key="1">
    <source>
        <dbReference type="ARBA" id="ARBA00006460"/>
    </source>
</evidence>
<dbReference type="InterPro" id="IPR045867">
    <property type="entry name" value="DNA-dir_RpoC_beta_prime"/>
</dbReference>
<feature type="binding site" evidence="13">
    <location>
        <position position="64"/>
    </location>
    <ligand>
        <name>Zn(2+)</name>
        <dbReference type="ChEBI" id="CHEBI:29105"/>
        <label>1</label>
    </ligand>
</feature>
<keyword evidence="7 13" id="KW-0862">Zinc</keyword>
<dbReference type="GO" id="GO:0006351">
    <property type="term" value="P:DNA-templated transcription"/>
    <property type="evidence" value="ECO:0007669"/>
    <property type="project" value="UniProtKB-UniRule"/>
</dbReference>
<comment type="cofactor">
    <cofactor evidence="13">
        <name>Zn(2+)</name>
        <dbReference type="ChEBI" id="CHEBI:29105"/>
    </cofactor>
    <text evidence="13">Binds at least 2 Zn(2+) per subunit.</text>
</comment>
<accession>A0A482YD79</accession>
<reference evidence="18 19" key="1">
    <citation type="submission" date="2019-02" db="EMBL/GenBank/DDBJ databases">
        <title>Genomic Encyclopedia of Archaeal and Bacterial Type Strains, Phase II (KMG-II): from individual species to whole genera.</title>
        <authorList>
            <person name="Goeker M."/>
        </authorList>
    </citation>
    <scope>NUCLEOTIDE SEQUENCE [LARGE SCALE GENOMIC DNA]</scope>
    <source>
        <strain evidence="18 19">DSM 18328</strain>
    </source>
</reference>
<dbReference type="NCBIfam" id="TIGR02390">
    <property type="entry name" value="RNA_pol_rpoA1"/>
    <property type="match status" value="1"/>
</dbReference>
<comment type="catalytic activity">
    <reaction evidence="11 13 14">
        <text>RNA(n) + a ribonucleoside 5'-triphosphate = RNA(n+1) + diphosphate</text>
        <dbReference type="Rhea" id="RHEA:21248"/>
        <dbReference type="Rhea" id="RHEA-COMP:14527"/>
        <dbReference type="Rhea" id="RHEA-COMP:17342"/>
        <dbReference type="ChEBI" id="CHEBI:33019"/>
        <dbReference type="ChEBI" id="CHEBI:61557"/>
        <dbReference type="ChEBI" id="CHEBI:140395"/>
        <dbReference type="EC" id="2.7.7.6"/>
    </reaction>
</comment>
<dbReference type="Pfam" id="PF04983">
    <property type="entry name" value="RNA_pol_Rpb1_3"/>
    <property type="match status" value="1"/>
</dbReference>
<evidence type="ECO:0000256" key="12">
    <source>
        <dbReference type="ARBA" id="ARBA00053389"/>
    </source>
</evidence>
<keyword evidence="9 13" id="KW-0238">DNA-binding</keyword>
<comment type="similarity">
    <text evidence="1 13 14">Belongs to the RNA polymerase beta' chain family.</text>
</comment>
<protein>
    <recommendedName>
        <fullName evidence="13">DNA-directed RNA polymerase subunit Rpo1N</fullName>
        <ecNumber evidence="13">2.7.7.6</ecNumber>
    </recommendedName>
    <alternativeName>
        <fullName evidence="13">DNA-directed RNA polymerase subunit A'</fullName>
    </alternativeName>
</protein>
<dbReference type="EC" id="2.7.7.6" evidence="13"/>
<keyword evidence="10 13" id="KW-0804">Transcription</keyword>
<dbReference type="CDD" id="cd00093">
    <property type="entry name" value="HTH_XRE"/>
    <property type="match status" value="1"/>
</dbReference>
<feature type="binding site" evidence="13">
    <location>
        <position position="530"/>
    </location>
    <ligand>
        <name>Mg(2+)</name>
        <dbReference type="ChEBI" id="CHEBI:18420"/>
    </ligand>
</feature>
<dbReference type="FunFam" id="2.40.40.20:FF:000019">
    <property type="entry name" value="DNA-directed RNA polymerase II subunit RPB1"/>
    <property type="match status" value="1"/>
</dbReference>
<dbReference type="InterPro" id="IPR000722">
    <property type="entry name" value="RNA_pol_asu"/>
</dbReference>
<evidence type="ECO:0000256" key="16">
    <source>
        <dbReference type="SAM" id="MobiDB-lite"/>
    </source>
</evidence>
<dbReference type="InterPro" id="IPR007066">
    <property type="entry name" value="RNA_pol_Rpb1_3"/>
</dbReference>
<dbReference type="PANTHER" id="PTHR19376:SF32">
    <property type="entry name" value="DNA-DIRECTED RNA POLYMERASE III SUBUNIT RPC1"/>
    <property type="match status" value="1"/>
</dbReference>
<dbReference type="HAMAP" id="MF_00863">
    <property type="entry name" value="RNApol_arch_Rpo1N"/>
    <property type="match status" value="1"/>
</dbReference>
<feature type="binding site" evidence="13">
    <location>
        <position position="526"/>
    </location>
    <ligand>
        <name>Mg(2+)</name>
        <dbReference type="ChEBI" id="CHEBI:18420"/>
    </ligand>
</feature>
<evidence type="ECO:0000313" key="19">
    <source>
        <dbReference type="Proteomes" id="UP000291097"/>
    </source>
</evidence>
<dbReference type="InterPro" id="IPR012758">
    <property type="entry name" value="RPO1N"/>
</dbReference>